<name>A0ABS2ZFU8_9BACL</name>
<dbReference type="InterPro" id="IPR005358">
    <property type="entry name" value="Puta_zinc/iron-chelating_dom"/>
</dbReference>
<dbReference type="Proteomes" id="UP001319060">
    <property type="component" value="Unassembled WGS sequence"/>
</dbReference>
<proteinExistence type="predicted"/>
<gene>
    <name evidence="1" type="ORF">JYA64_16070</name>
</gene>
<organism evidence="1 2">
    <name type="scientific">Fictibacillus barbaricus</name>
    <dbReference type="NCBI Taxonomy" id="182136"/>
    <lineage>
        <taxon>Bacteria</taxon>
        <taxon>Bacillati</taxon>
        <taxon>Bacillota</taxon>
        <taxon>Bacilli</taxon>
        <taxon>Bacillales</taxon>
        <taxon>Fictibacillaceae</taxon>
        <taxon>Fictibacillus</taxon>
    </lineage>
</organism>
<dbReference type="EMBL" id="JAFHKS010000044">
    <property type="protein sequence ID" value="MBN3546825.1"/>
    <property type="molecule type" value="Genomic_DNA"/>
</dbReference>
<protein>
    <submittedName>
        <fullName evidence="1">YkgJ family cysteine cluster protein</fullName>
    </submittedName>
</protein>
<evidence type="ECO:0000313" key="1">
    <source>
        <dbReference type="EMBL" id="MBN3546825.1"/>
    </source>
</evidence>
<dbReference type="RefSeq" id="WP_188401119.1">
    <property type="nucleotide sequence ID" value="NZ_BMCE01000001.1"/>
</dbReference>
<dbReference type="Pfam" id="PF03692">
    <property type="entry name" value="CxxCxxCC"/>
    <property type="match status" value="1"/>
</dbReference>
<keyword evidence="2" id="KW-1185">Reference proteome</keyword>
<comment type="caution">
    <text evidence="1">The sequence shown here is derived from an EMBL/GenBank/DDBJ whole genome shotgun (WGS) entry which is preliminary data.</text>
</comment>
<sequence length="116" mass="13520">MQTLPCEGCKGLCCGPVPVSENEVKKIKKKIQSMPSKLRSELENQKRYYGTCIFYDLDKDRCGIHSVRPDICRKFGYYKELTCFRKPELATKSINQIVKEKYVGILTLDLTWDDFR</sequence>
<evidence type="ECO:0000313" key="2">
    <source>
        <dbReference type="Proteomes" id="UP001319060"/>
    </source>
</evidence>
<accession>A0ABS2ZFU8</accession>
<reference evidence="1 2" key="1">
    <citation type="submission" date="2021-01" db="EMBL/GenBank/DDBJ databases">
        <title>Genome Sequencing of Type Strains.</title>
        <authorList>
            <person name="Lemaire J.F."/>
            <person name="Inderbitzin P."/>
            <person name="Collins S.B."/>
            <person name="Wespe N."/>
            <person name="Knight-Connoni V."/>
        </authorList>
    </citation>
    <scope>NUCLEOTIDE SEQUENCE [LARGE SCALE GENOMIC DNA]</scope>
    <source>
        <strain evidence="1 2">DSM 14730</strain>
    </source>
</reference>